<dbReference type="AlphaFoldDB" id="A0A813ARE0"/>
<accession>A0A813ARE0</accession>
<feature type="non-terminal residue" evidence="2">
    <location>
        <position position="1"/>
    </location>
</feature>
<proteinExistence type="predicted"/>
<feature type="compositionally biased region" description="Low complexity" evidence="1">
    <location>
        <begin position="139"/>
        <end position="159"/>
    </location>
</feature>
<reference evidence="2" key="1">
    <citation type="submission" date="2021-02" db="EMBL/GenBank/DDBJ databases">
        <authorList>
            <person name="Dougan E. K."/>
            <person name="Rhodes N."/>
            <person name="Thang M."/>
            <person name="Chan C."/>
        </authorList>
    </citation>
    <scope>NUCLEOTIDE SEQUENCE</scope>
</reference>
<comment type="caution">
    <text evidence="2">The sequence shown here is derived from an EMBL/GenBank/DDBJ whole genome shotgun (WGS) entry which is preliminary data.</text>
</comment>
<name>A0A813ARE0_9DINO</name>
<evidence type="ECO:0000256" key="1">
    <source>
        <dbReference type="SAM" id="MobiDB-lite"/>
    </source>
</evidence>
<sequence length="251" mass="27304">MVDRWLEKAVAVSYDNEQGERCYWVVLGVLSIQRAFNIAGPLLKNTWIQLRGWRLRAEWWSVMIGSWLAFEGLLRPGEVDELKISDLCFPEEALSVQVVAQASDGGMDSGRLSRALRELAAALDEVNAAAAEDPVLRSGLSASSSGASSGQQQRQQPQPRGEKKGVPTAAAPKATGAAARVLSLGGSSVAYRMDHRCYIVVSNPRAPDFVGFFEGEGAAAWKAIERRLPRGRLSGSSVRLRRVPSRQVAEQ</sequence>
<gene>
    <name evidence="2" type="primary">ANK2</name>
    <name evidence="2" type="ORF">SNEC2469_LOCUS28532</name>
</gene>
<evidence type="ECO:0000313" key="2">
    <source>
        <dbReference type="EMBL" id="CAE7876069.1"/>
    </source>
</evidence>
<evidence type="ECO:0000313" key="3">
    <source>
        <dbReference type="Proteomes" id="UP000601435"/>
    </source>
</evidence>
<dbReference type="OrthoDB" id="449101at2759"/>
<feature type="region of interest" description="Disordered" evidence="1">
    <location>
        <begin position="139"/>
        <end position="172"/>
    </location>
</feature>
<dbReference type="EMBL" id="CAJNJA010062246">
    <property type="protein sequence ID" value="CAE7876069.1"/>
    <property type="molecule type" value="Genomic_DNA"/>
</dbReference>
<keyword evidence="3" id="KW-1185">Reference proteome</keyword>
<protein>
    <submittedName>
        <fullName evidence="2">ANK2 protein</fullName>
    </submittedName>
</protein>
<dbReference type="Proteomes" id="UP000601435">
    <property type="component" value="Unassembled WGS sequence"/>
</dbReference>
<organism evidence="2 3">
    <name type="scientific">Symbiodinium necroappetens</name>
    <dbReference type="NCBI Taxonomy" id="1628268"/>
    <lineage>
        <taxon>Eukaryota</taxon>
        <taxon>Sar</taxon>
        <taxon>Alveolata</taxon>
        <taxon>Dinophyceae</taxon>
        <taxon>Suessiales</taxon>
        <taxon>Symbiodiniaceae</taxon>
        <taxon>Symbiodinium</taxon>
    </lineage>
</organism>